<organism evidence="1">
    <name type="scientific">Medicago truncatula</name>
    <name type="common">Barrel medic</name>
    <name type="synonym">Medicago tribuloides</name>
    <dbReference type="NCBI Taxonomy" id="3880"/>
    <lineage>
        <taxon>Eukaryota</taxon>
        <taxon>Viridiplantae</taxon>
        <taxon>Streptophyta</taxon>
        <taxon>Embryophyta</taxon>
        <taxon>Tracheophyta</taxon>
        <taxon>Spermatophyta</taxon>
        <taxon>Magnoliopsida</taxon>
        <taxon>eudicotyledons</taxon>
        <taxon>Gunneridae</taxon>
        <taxon>Pentapetalae</taxon>
        <taxon>rosids</taxon>
        <taxon>fabids</taxon>
        <taxon>Fabales</taxon>
        <taxon>Fabaceae</taxon>
        <taxon>Papilionoideae</taxon>
        <taxon>50 kb inversion clade</taxon>
        <taxon>NPAAA clade</taxon>
        <taxon>Hologalegina</taxon>
        <taxon>IRL clade</taxon>
        <taxon>Trifolieae</taxon>
        <taxon>Medicago</taxon>
    </lineage>
</organism>
<protein>
    <submittedName>
        <fullName evidence="1">Uncharacterized protein</fullName>
    </submittedName>
</protein>
<proteinExistence type="predicted"/>
<name>A0A396H6I8_MEDTR</name>
<dbReference type="EMBL" id="PSQE01000007">
    <property type="protein sequence ID" value="RHN48860.1"/>
    <property type="molecule type" value="Genomic_DNA"/>
</dbReference>
<comment type="caution">
    <text evidence="1">The sequence shown here is derived from an EMBL/GenBank/DDBJ whole genome shotgun (WGS) entry which is preliminary data.</text>
</comment>
<dbReference type="AlphaFoldDB" id="A0A396H6I8"/>
<dbReference type="Proteomes" id="UP000265566">
    <property type="component" value="Chromosome 7"/>
</dbReference>
<evidence type="ECO:0000313" key="1">
    <source>
        <dbReference type="EMBL" id="RHN48860.1"/>
    </source>
</evidence>
<dbReference type="Gramene" id="rna43621">
    <property type="protein sequence ID" value="RHN48860.1"/>
    <property type="gene ID" value="gene43621"/>
</dbReference>
<sequence length="48" mass="5239">MAAVGCLRTISTILESVNSLPQLFVQIEPTLLHIMRSMLTTNSQGIPL</sequence>
<reference evidence="1" key="1">
    <citation type="journal article" date="2018" name="Nat. Plants">
        <title>Whole-genome landscape of Medicago truncatula symbiotic genes.</title>
        <authorList>
            <person name="Pecrix Y."/>
            <person name="Gamas P."/>
            <person name="Carrere S."/>
        </authorList>
    </citation>
    <scope>NUCLEOTIDE SEQUENCE</scope>
    <source>
        <tissue evidence="1">Leaves</tissue>
    </source>
</reference>
<gene>
    <name evidence="1" type="ORF">MtrunA17_Chr7g0268281</name>
</gene>
<accession>A0A396H6I8</accession>